<keyword evidence="3" id="KW-0611">Plant defense</keyword>
<dbReference type="FunFam" id="1.10.10.10:FF:000322">
    <property type="entry name" value="Probable disease resistance protein At1g63360"/>
    <property type="match status" value="1"/>
</dbReference>
<dbReference type="GO" id="GO:0009626">
    <property type="term" value="P:plant-type hypersensitive response"/>
    <property type="evidence" value="ECO:0007669"/>
    <property type="project" value="UniProtKB-ARBA"/>
</dbReference>
<evidence type="ECO:0008006" key="9">
    <source>
        <dbReference type="Google" id="ProtNLM"/>
    </source>
</evidence>
<dbReference type="EMBL" id="JAMRDG010000002">
    <property type="protein sequence ID" value="KAJ3690184.1"/>
    <property type="molecule type" value="Genomic_DNA"/>
</dbReference>
<protein>
    <recommendedName>
        <fullName evidence="9">NB-ARC domain-containing protein</fullName>
    </recommendedName>
</protein>
<dbReference type="PANTHER" id="PTHR47186">
    <property type="entry name" value="LEUCINE-RICH REPEAT-CONTAINING PROTEIN 57"/>
    <property type="match status" value="1"/>
</dbReference>
<dbReference type="InterPro" id="IPR003591">
    <property type="entry name" value="Leu-rich_rpt_typical-subtyp"/>
</dbReference>
<reference evidence="7 8" key="1">
    <citation type="journal article" date="2022" name="Cell">
        <title>Repeat-based holocentromeres influence genome architecture and karyotype evolution.</title>
        <authorList>
            <person name="Hofstatter P.G."/>
            <person name="Thangavel G."/>
            <person name="Lux T."/>
            <person name="Neumann P."/>
            <person name="Vondrak T."/>
            <person name="Novak P."/>
            <person name="Zhang M."/>
            <person name="Costa L."/>
            <person name="Castellani M."/>
            <person name="Scott A."/>
            <person name="Toegelov H."/>
            <person name="Fuchs J."/>
            <person name="Mata-Sucre Y."/>
            <person name="Dias Y."/>
            <person name="Vanzela A.L.L."/>
            <person name="Huettel B."/>
            <person name="Almeida C.C.S."/>
            <person name="Simkova H."/>
            <person name="Souza G."/>
            <person name="Pedrosa-Harand A."/>
            <person name="Macas J."/>
            <person name="Mayer K.F.X."/>
            <person name="Houben A."/>
            <person name="Marques A."/>
        </authorList>
    </citation>
    <scope>NUCLEOTIDE SEQUENCE [LARGE SCALE GENOMIC DNA]</scope>
    <source>
        <strain evidence="7">RhyTen1mFocal</strain>
    </source>
</reference>
<dbReference type="SUPFAM" id="SSF52540">
    <property type="entry name" value="P-loop containing nucleoside triphosphate hydrolases"/>
    <property type="match status" value="1"/>
</dbReference>
<evidence type="ECO:0000259" key="4">
    <source>
        <dbReference type="Pfam" id="PF23559"/>
    </source>
</evidence>
<dbReference type="InterPro" id="IPR042197">
    <property type="entry name" value="Apaf_helical"/>
</dbReference>
<dbReference type="InterPro" id="IPR055414">
    <property type="entry name" value="LRR_R13L4/SHOC2-like"/>
</dbReference>
<evidence type="ECO:0000256" key="2">
    <source>
        <dbReference type="ARBA" id="ARBA00022737"/>
    </source>
</evidence>
<dbReference type="InterPro" id="IPR036388">
    <property type="entry name" value="WH-like_DNA-bd_sf"/>
</dbReference>
<accession>A0AAD6EMS0</accession>
<dbReference type="Gene3D" id="1.10.10.10">
    <property type="entry name" value="Winged helix-like DNA-binding domain superfamily/Winged helix DNA-binding domain"/>
    <property type="match status" value="1"/>
</dbReference>
<dbReference type="Proteomes" id="UP001210211">
    <property type="component" value="Unassembled WGS sequence"/>
</dbReference>
<dbReference type="Gene3D" id="3.80.10.10">
    <property type="entry name" value="Ribonuclease Inhibitor"/>
    <property type="match status" value="5"/>
</dbReference>
<dbReference type="GO" id="GO:0042742">
    <property type="term" value="P:defense response to bacterium"/>
    <property type="evidence" value="ECO:0007669"/>
    <property type="project" value="UniProtKB-ARBA"/>
</dbReference>
<dbReference type="Pfam" id="PF23598">
    <property type="entry name" value="LRR_14"/>
    <property type="match status" value="3"/>
</dbReference>
<dbReference type="GO" id="GO:0002758">
    <property type="term" value="P:innate immune response-activating signaling pathway"/>
    <property type="evidence" value="ECO:0007669"/>
    <property type="project" value="UniProtKB-ARBA"/>
</dbReference>
<feature type="domain" description="R13L1/DRL21-like LRR repeat region" evidence="6">
    <location>
        <begin position="1024"/>
        <end position="1085"/>
    </location>
</feature>
<dbReference type="SUPFAM" id="SSF52058">
    <property type="entry name" value="L domain-like"/>
    <property type="match status" value="3"/>
</dbReference>
<keyword evidence="2" id="KW-0677">Repeat</keyword>
<feature type="domain" description="Disease resistance R13L4/SHOC-2-like LRR" evidence="5">
    <location>
        <begin position="405"/>
        <end position="506"/>
    </location>
</feature>
<dbReference type="InterPro" id="IPR027417">
    <property type="entry name" value="P-loop_NTPase"/>
</dbReference>
<organism evidence="7 8">
    <name type="scientific">Rhynchospora tenuis</name>
    <dbReference type="NCBI Taxonomy" id="198213"/>
    <lineage>
        <taxon>Eukaryota</taxon>
        <taxon>Viridiplantae</taxon>
        <taxon>Streptophyta</taxon>
        <taxon>Embryophyta</taxon>
        <taxon>Tracheophyta</taxon>
        <taxon>Spermatophyta</taxon>
        <taxon>Magnoliopsida</taxon>
        <taxon>Liliopsida</taxon>
        <taxon>Poales</taxon>
        <taxon>Cyperaceae</taxon>
        <taxon>Cyperoideae</taxon>
        <taxon>Rhynchosporeae</taxon>
        <taxon>Rhynchospora</taxon>
    </lineage>
</organism>
<dbReference type="Gene3D" id="1.10.8.430">
    <property type="entry name" value="Helical domain of apoptotic protease-activating factors"/>
    <property type="match status" value="1"/>
</dbReference>
<dbReference type="PANTHER" id="PTHR47186:SF3">
    <property type="entry name" value="OS09G0267800 PROTEIN"/>
    <property type="match status" value="1"/>
</dbReference>
<evidence type="ECO:0000256" key="3">
    <source>
        <dbReference type="ARBA" id="ARBA00022821"/>
    </source>
</evidence>
<dbReference type="GO" id="GO:0043531">
    <property type="term" value="F:ADP binding"/>
    <property type="evidence" value="ECO:0007669"/>
    <property type="project" value="InterPro"/>
</dbReference>
<feature type="domain" description="Disease resistance protein winged helix" evidence="4">
    <location>
        <begin position="111"/>
        <end position="183"/>
    </location>
</feature>
<gene>
    <name evidence="7" type="ORF">LUZ61_019348</name>
</gene>
<dbReference type="AlphaFoldDB" id="A0AAD6EMS0"/>
<proteinExistence type="predicted"/>
<dbReference type="InterPro" id="IPR032675">
    <property type="entry name" value="LRR_dom_sf"/>
</dbReference>
<evidence type="ECO:0000256" key="1">
    <source>
        <dbReference type="ARBA" id="ARBA00022614"/>
    </source>
</evidence>
<comment type="caution">
    <text evidence="7">The sequence shown here is derived from an EMBL/GenBank/DDBJ whole genome shotgun (WGS) entry which is preliminary data.</text>
</comment>
<dbReference type="InterPro" id="IPR056789">
    <property type="entry name" value="LRR_R13L1-DRL21"/>
</dbReference>
<sequence length="1184" mass="134930">MESTSNFVLNGLSEKMSWTLFKQMAFNGSESGLNSQIHEIAKEIVKKCVVPLALKALGSAMKFKKNVKEWEEARDSDIWERDEGNEVMASLKLSYMNLSSQLKECFTYCSIFPKDHVINKQDLIGQWMANGLVSFTSTRGMEVDWGNEYFERLVQVSFLQNIVEQIDSAKVTCNMHDLVHDLAQSISDQRILLINDTGKAIHKDNGEVNPNKIKKMRALYIRSGDSDVINMVSEAQSLRSLFLESIVLYDTLFISISKLIHLRYICISDCLFTTIPNDISTLWSLEALHLRHFHMIKYFPESIGKLINLRTLELVTCMLTHLPKSIGHCQSLQNLIVSSTQITSIPNSLGQLVNLKSLNISYCYELVKIPEGAFGQFHSIRTLNLSHCMILKEVPFSIGKLVSLEILNMSMCEQLKWLPESIGNLHKLRFLNLHRCKSLEKVPESIGNLINIESLDLSWCENLKCLPKSIGNLDKLCFLNLNGCESLEKVPESIGDLINLESLDFSWCENLKCLQKSIGNLDKLCFLNLHGCENIQKVPESIGDLINLESLDLSCCKNLKYLPESIGNLDKLCFLNLDGCESLEKFPESIGNLINLEGLDFSWCKNLKYLPESIRNLDKLCFLNLDTCKSMETVTESIGHLINLESLDLSWCENLKCLPESIGNLDKLCFLNLHRCESLEKLPESIGNLINLESIDLSWCKNLKNLPESIGNLANLCVLNLDNFELNTIPKSIYNLRKLTSLNLDRFQNFYCMPAGISKLNGPYIQGLSIFSGVEDNKLACMSELKHLNIRGHLKICGLQNLNYPGEATQAKLKKKNLSSLKLTWCHNALNNCNECSFPVLEALQPPLSIKSLDLEGFPGKQYPNWMMVSNETRMTPFPNLTSLTLSQIKRCFNLPSLVGLPHLEYLTLEKMPYLTNYSGHFPSLVELYLREMPNLEEVTTMNLDTNNISNPAFPRLSKLVISGCPKVRIKPHLSPSVVELKLEKSNDELLGVEFFNGESSSEICSSSLGIRVLIISQMETQLVLLKQFSTITRLEFENYERNCLPESMRHLSSLRELKIYHCKNLHALPEWLGELKSLEELKIWCTPLTFLPQSMQHMNSLRQLWFWNCGGLHVLPEWFGELKSLIKLLIDETPLNCLPKSIKQLTTLQYLYIWNCPELERRYEHEKGEDWHLISHIPTVNIE</sequence>
<dbReference type="Pfam" id="PF23559">
    <property type="entry name" value="WHD_DRP"/>
    <property type="match status" value="1"/>
</dbReference>
<evidence type="ECO:0000313" key="8">
    <source>
        <dbReference type="Proteomes" id="UP001210211"/>
    </source>
</evidence>
<keyword evidence="1" id="KW-0433">Leucine-rich repeat</keyword>
<keyword evidence="8" id="KW-1185">Reference proteome</keyword>
<evidence type="ECO:0000313" key="7">
    <source>
        <dbReference type="EMBL" id="KAJ3690184.1"/>
    </source>
</evidence>
<evidence type="ECO:0000259" key="5">
    <source>
        <dbReference type="Pfam" id="PF23598"/>
    </source>
</evidence>
<dbReference type="Pfam" id="PF00560">
    <property type="entry name" value="LRR_1"/>
    <property type="match status" value="2"/>
</dbReference>
<dbReference type="InterPro" id="IPR058922">
    <property type="entry name" value="WHD_DRP"/>
</dbReference>
<feature type="domain" description="R13L1/DRL21-like LRR repeat region" evidence="6">
    <location>
        <begin position="782"/>
        <end position="912"/>
    </location>
</feature>
<dbReference type="Pfam" id="PF25019">
    <property type="entry name" value="LRR_R13L1-DRL21"/>
    <property type="match status" value="2"/>
</dbReference>
<dbReference type="InterPro" id="IPR001611">
    <property type="entry name" value="Leu-rich_rpt"/>
</dbReference>
<dbReference type="SMART" id="SM00369">
    <property type="entry name" value="LRR_TYP"/>
    <property type="match status" value="8"/>
</dbReference>
<evidence type="ECO:0000259" key="6">
    <source>
        <dbReference type="Pfam" id="PF25019"/>
    </source>
</evidence>
<feature type="domain" description="Disease resistance R13L4/SHOC-2-like LRR" evidence="5">
    <location>
        <begin position="600"/>
        <end position="698"/>
    </location>
</feature>
<feature type="domain" description="Disease resistance R13L4/SHOC-2-like LRR" evidence="5">
    <location>
        <begin position="215"/>
        <end position="361"/>
    </location>
</feature>
<name>A0AAD6EMS0_9POAL</name>